<dbReference type="Pfam" id="PF00270">
    <property type="entry name" value="DEAD"/>
    <property type="match status" value="1"/>
</dbReference>
<evidence type="ECO:0000259" key="12">
    <source>
        <dbReference type="PROSITE" id="PS51194"/>
    </source>
</evidence>
<evidence type="ECO:0000256" key="9">
    <source>
        <dbReference type="SAM" id="MobiDB-lite"/>
    </source>
</evidence>
<dbReference type="Gene3D" id="3.40.50.300">
    <property type="entry name" value="P-loop containing nucleotide triphosphate hydrolases"/>
    <property type="match status" value="2"/>
</dbReference>
<dbReference type="GO" id="GO:0003676">
    <property type="term" value="F:nucleic acid binding"/>
    <property type="evidence" value="ECO:0007669"/>
    <property type="project" value="InterPro"/>
</dbReference>
<dbReference type="Pfam" id="PF21408">
    <property type="entry name" value="MTR4-like_stalk"/>
    <property type="match status" value="1"/>
</dbReference>
<reference evidence="13 14" key="1">
    <citation type="journal article" date="2019" name="Fungal Biol. Biotechnol.">
        <title>Draft genome sequence of fastidious pathogen Ceratobasidium theobromae, which causes vascular-streak dieback in Theobroma cacao.</title>
        <authorList>
            <person name="Ali S.S."/>
            <person name="Asman A."/>
            <person name="Shao J."/>
            <person name="Firmansyah A.P."/>
            <person name="Susilo A.W."/>
            <person name="Rosmana A."/>
            <person name="McMahon P."/>
            <person name="Junaid M."/>
            <person name="Guest D."/>
            <person name="Kheng T.Y."/>
            <person name="Meinhardt L.W."/>
            <person name="Bailey B.A."/>
        </authorList>
    </citation>
    <scope>NUCLEOTIDE SEQUENCE [LARGE SCALE GENOMIC DNA]</scope>
    <source>
        <strain evidence="13 14">CT2</strain>
    </source>
</reference>
<dbReference type="CDD" id="cd18795">
    <property type="entry name" value="SF2_C_Ski2"/>
    <property type="match status" value="1"/>
</dbReference>
<dbReference type="Gene3D" id="2.40.30.300">
    <property type="match status" value="1"/>
</dbReference>
<feature type="domain" description="Helicase C-terminal" evidence="12">
    <location>
        <begin position="797"/>
        <end position="998"/>
    </location>
</feature>
<dbReference type="PROSITE" id="PS50181">
    <property type="entry name" value="FBOX"/>
    <property type="match status" value="1"/>
</dbReference>
<dbReference type="EMBL" id="SSOP01000394">
    <property type="protein sequence ID" value="KAB5588672.1"/>
    <property type="molecule type" value="Genomic_DNA"/>
</dbReference>
<dbReference type="Pfam" id="PF12937">
    <property type="entry name" value="F-box-like"/>
    <property type="match status" value="1"/>
</dbReference>
<feature type="region of interest" description="Disordered" evidence="9">
    <location>
        <begin position="425"/>
        <end position="481"/>
    </location>
</feature>
<dbReference type="CDD" id="cd18024">
    <property type="entry name" value="DEXHc_Mtr4-like"/>
    <property type="match status" value="1"/>
</dbReference>
<name>A0A5N5QA73_9AGAM</name>
<feature type="compositionally biased region" description="Basic residues" evidence="9">
    <location>
        <begin position="778"/>
        <end position="788"/>
    </location>
</feature>
<evidence type="ECO:0000256" key="3">
    <source>
        <dbReference type="ARBA" id="ARBA00022552"/>
    </source>
</evidence>
<sequence length="1479" mass="165895">MGEVRVYVTTGTGDCGHCYKRSALAHSVAWFSPTLETFMSKFFKSLFVRGREKGTHAFPLPPEILEAIASFLSIPDLYRLVRACRACREVVEPMIYHHLPLSKYPQRASRCSATLLARHDLARAVVSFSAETANPWNRVQLTHPLESVQISALREQATGLKYLDLGCIPILALDILNHCTFQLRHLAWDTVDCHPILHTFLERQSSIQSLALTSLRSLPDLLPTHIPRLRSFCGHASLAAQVIPGRPVETVIIKGNPIYPELLEAIQKMGTSSTPVRALGLYSTGLNLGTSREWSTPPGFFLEVTSALPRLNILEVMLRNEGERDLVNALTETINHFIEYLKDLRCFVIRTDLKTFPIYTTYLSDTQEIEQCQKWRISCPNLNEVEYLSGRRWGFFGNKWVRVDNSLNLPGSKMDDLFSHITGDNDPAMDQGLGGSVKPKKKKRKVTAAETAETMEVDTTNGEPDPMIQPEDEPNTDAPLTKKPRVDVTETVEVDAVEVQAEREVAVSNGLTGQESSEQGGSMVLTHQVRHQVAIPPGYPYVPIKSHVPPEKPAREYPFTLDPFQQLSVYAIDRNESVLVSAHTSAGKTVVAEYAIAKCLRDKQRALSNQKYREMLAEFGDVGLMTGDVTINPTASCLVMTTEILRSMLYRGSEIMREVAWVVFDEIHYMRDAERGVVWEETIILLPHTVHYVFLSATIPNAMEFAHWISKIHEQPCHVVYTNFRPTPLQHYLFPAGGDGIYLVVNEKSEFREDNFQKAMGKLASAQGDDPADPLGGRNKKGKTKKGGTKGPSDIYKIVKMIIAKNFNPVIVFAFSKRECEALALQMSKLECNSEEEQEMVQNVFTNAIAGLSEEDRKLPQIEHLLPLLKRGIGIHHGGLLPILKEVIEILFQEGLIKVLFATETFSIGLNMPAKTVVFTDVEKFDGRSLRPLSSGEYIQMSGRAGRRGLDDRGVVIMMVNAKLEPATAKGMVKGEADRLDSAFHLGYNMVLNLMRVEGVSPEFMLEKCFYQYQNGTKVPGLEAQLAELEEKKAGFIVPEEDSISEYYNIRQQLDELGKDFRAVITHPTYALPFLQPGRLVTVKHGDQDFGWGIVVNFSPRTAPKTKSAAATFEGLPPQEKYVVDVLLNCAKGSSTGSKSGSGSEPNNVFKPCPPGQDGEPLVCPILLSTITSISHLRVHLSKDLRQLSARETMWKVVLEIQRRFPKGLALLDPIQNMNIKDVKFKELVERIATLEKQLEAHPLHNDLRLSTIYDSYAQKQELIAQVRALKKALNAAHDVMQMDELKSRKRVLRRLGFASADDVVEIKGRVACEISTGDELLLTEMIFNGVFNSLLPEQCAALLSCFVFTEKSEQTTKLKEELAGPLRVLQEIARRIAKVSKESKLEIDEEEYVQSFKVELMDAVLQWCRGAKFVDICKMTDQFEGSLIRVFRRLQELIRQMTQAAHAIGNKELEEKFTKASEMLERQNSVIFCSSLYL</sequence>
<dbReference type="Gene3D" id="1.10.3380.30">
    <property type="match status" value="1"/>
</dbReference>
<dbReference type="GO" id="GO:0006401">
    <property type="term" value="P:RNA catabolic process"/>
    <property type="evidence" value="ECO:0007669"/>
    <property type="project" value="UniProtKB-ARBA"/>
</dbReference>
<feature type="region of interest" description="Disordered" evidence="9">
    <location>
        <begin position="1135"/>
        <end position="1154"/>
    </location>
</feature>
<feature type="domain" description="F-box" evidence="10">
    <location>
        <begin position="54"/>
        <end position="99"/>
    </location>
</feature>
<dbReference type="InterPro" id="IPR036047">
    <property type="entry name" value="F-box-like_dom_sf"/>
</dbReference>
<organism evidence="13 14">
    <name type="scientific">Ceratobasidium theobromae</name>
    <dbReference type="NCBI Taxonomy" id="1582974"/>
    <lineage>
        <taxon>Eukaryota</taxon>
        <taxon>Fungi</taxon>
        <taxon>Dikarya</taxon>
        <taxon>Basidiomycota</taxon>
        <taxon>Agaricomycotina</taxon>
        <taxon>Agaricomycetes</taxon>
        <taxon>Cantharellales</taxon>
        <taxon>Ceratobasidiaceae</taxon>
        <taxon>Ceratobasidium</taxon>
    </lineage>
</organism>
<evidence type="ECO:0000256" key="1">
    <source>
        <dbReference type="ARBA" id="ARBA00004123"/>
    </source>
</evidence>
<dbReference type="PROSITE" id="PS51192">
    <property type="entry name" value="HELICASE_ATP_BIND_1"/>
    <property type="match status" value="1"/>
</dbReference>
<dbReference type="InterPro" id="IPR048392">
    <property type="entry name" value="MTR4-like_stalk"/>
</dbReference>
<dbReference type="SMART" id="SM00490">
    <property type="entry name" value="HELICc"/>
    <property type="match status" value="1"/>
</dbReference>
<keyword evidence="4" id="KW-0547">Nucleotide-binding</keyword>
<dbReference type="FunFam" id="3.40.50.300:FF:000083">
    <property type="entry name" value="ATP-dependent RNA helicase DOB1"/>
    <property type="match status" value="1"/>
</dbReference>
<gene>
    <name evidence="13" type="ORF">CTheo_7890</name>
</gene>
<keyword evidence="14" id="KW-1185">Reference proteome</keyword>
<dbReference type="PANTHER" id="PTHR12131">
    <property type="entry name" value="ATP-DEPENDENT RNA AND DNA HELICASE"/>
    <property type="match status" value="1"/>
</dbReference>
<dbReference type="InterPro" id="IPR050699">
    <property type="entry name" value="RNA-DNA_Helicase"/>
</dbReference>
<dbReference type="GO" id="GO:0003724">
    <property type="term" value="F:RNA helicase activity"/>
    <property type="evidence" value="ECO:0007669"/>
    <property type="project" value="UniProtKB-ARBA"/>
</dbReference>
<protein>
    <submittedName>
        <fullName evidence="13">ATP-dependent RNA helicase</fullName>
    </submittedName>
</protein>
<accession>A0A5N5QA73</accession>
<evidence type="ECO:0000256" key="6">
    <source>
        <dbReference type="ARBA" id="ARBA00022806"/>
    </source>
</evidence>
<keyword evidence="6 13" id="KW-0347">Helicase</keyword>
<dbReference type="PROSITE" id="PS51194">
    <property type="entry name" value="HELICASE_CTER"/>
    <property type="match status" value="1"/>
</dbReference>
<evidence type="ECO:0000259" key="11">
    <source>
        <dbReference type="PROSITE" id="PS51192"/>
    </source>
</evidence>
<feature type="region of interest" description="Disordered" evidence="9">
    <location>
        <begin position="763"/>
        <end position="790"/>
    </location>
</feature>
<dbReference type="SMART" id="SM00487">
    <property type="entry name" value="DEXDc"/>
    <property type="match status" value="1"/>
</dbReference>
<dbReference type="CDD" id="cd13154">
    <property type="entry name" value="KOW_Mtr4"/>
    <property type="match status" value="1"/>
</dbReference>
<dbReference type="InterPro" id="IPR012961">
    <property type="entry name" value="Ski2/MTR4_C"/>
</dbReference>
<evidence type="ECO:0000256" key="7">
    <source>
        <dbReference type="ARBA" id="ARBA00022840"/>
    </source>
</evidence>
<evidence type="ECO:0000259" key="10">
    <source>
        <dbReference type="PROSITE" id="PS50181"/>
    </source>
</evidence>
<dbReference type="CDD" id="cd09917">
    <property type="entry name" value="F-box_SF"/>
    <property type="match status" value="1"/>
</dbReference>
<comment type="subcellular location">
    <subcellularLocation>
        <location evidence="1">Nucleus</location>
    </subcellularLocation>
</comment>
<dbReference type="InterPro" id="IPR011545">
    <property type="entry name" value="DEAD/DEAH_box_helicase_dom"/>
</dbReference>
<dbReference type="InterPro" id="IPR027417">
    <property type="entry name" value="P-loop_NTPase"/>
</dbReference>
<dbReference type="GO" id="GO:0016787">
    <property type="term" value="F:hydrolase activity"/>
    <property type="evidence" value="ECO:0007669"/>
    <property type="project" value="UniProtKB-KW"/>
</dbReference>
<dbReference type="Pfam" id="PF13234">
    <property type="entry name" value="MTR4_beta-barrel"/>
    <property type="match status" value="1"/>
</dbReference>
<keyword evidence="3" id="KW-0698">rRNA processing</keyword>
<evidence type="ECO:0000256" key="4">
    <source>
        <dbReference type="ARBA" id="ARBA00022741"/>
    </source>
</evidence>
<dbReference type="GO" id="GO:0005524">
    <property type="term" value="F:ATP binding"/>
    <property type="evidence" value="ECO:0007669"/>
    <property type="project" value="UniProtKB-KW"/>
</dbReference>
<comment type="caution">
    <text evidence="13">The sequence shown here is derived from an EMBL/GenBank/DDBJ whole genome shotgun (WGS) entry which is preliminary data.</text>
</comment>
<dbReference type="FunFam" id="2.40.30.300:FF:000001">
    <property type="entry name" value="Mtr4 exosome RNA helicase"/>
    <property type="match status" value="1"/>
</dbReference>
<proteinExistence type="inferred from homology"/>
<dbReference type="FunFam" id="3.40.50.300:FF:000141">
    <property type="entry name" value="ATP-dependent RNA helicase DOB1"/>
    <property type="match status" value="1"/>
</dbReference>
<feature type="compositionally biased region" description="Low complexity" evidence="9">
    <location>
        <begin position="1135"/>
        <end position="1144"/>
    </location>
</feature>
<keyword evidence="5" id="KW-0378">Hydrolase</keyword>
<dbReference type="GO" id="GO:0000460">
    <property type="term" value="P:maturation of 5.8S rRNA"/>
    <property type="evidence" value="ECO:0007669"/>
    <property type="project" value="TreeGrafter"/>
</dbReference>
<dbReference type="OrthoDB" id="64767at2759"/>
<dbReference type="PANTHER" id="PTHR12131:SF7">
    <property type="entry name" value="EXOSOME RNA HELICASE MTR4"/>
    <property type="match status" value="1"/>
</dbReference>
<evidence type="ECO:0000256" key="5">
    <source>
        <dbReference type="ARBA" id="ARBA00022801"/>
    </source>
</evidence>
<evidence type="ECO:0000256" key="8">
    <source>
        <dbReference type="ARBA" id="ARBA00023242"/>
    </source>
</evidence>
<dbReference type="InterPro" id="IPR001650">
    <property type="entry name" value="Helicase_C-like"/>
</dbReference>
<dbReference type="InterPro" id="IPR025696">
    <property type="entry name" value="Beta-barrel_MTR4"/>
</dbReference>
<dbReference type="SUPFAM" id="SSF52540">
    <property type="entry name" value="P-loop containing nucleoside triphosphate hydrolases"/>
    <property type="match status" value="1"/>
</dbReference>
<evidence type="ECO:0000256" key="2">
    <source>
        <dbReference type="ARBA" id="ARBA00010140"/>
    </source>
</evidence>
<dbReference type="Pfam" id="PF08148">
    <property type="entry name" value="DSHCT"/>
    <property type="match status" value="1"/>
</dbReference>
<dbReference type="Proteomes" id="UP000383932">
    <property type="component" value="Unassembled WGS sequence"/>
</dbReference>
<dbReference type="GO" id="GO:0031499">
    <property type="term" value="C:TRAMP complex"/>
    <property type="evidence" value="ECO:0007669"/>
    <property type="project" value="UniProtKB-ARBA"/>
</dbReference>
<dbReference type="Pfam" id="PF00271">
    <property type="entry name" value="Helicase_C"/>
    <property type="match status" value="1"/>
</dbReference>
<evidence type="ECO:0000313" key="13">
    <source>
        <dbReference type="EMBL" id="KAB5588672.1"/>
    </source>
</evidence>
<feature type="domain" description="Helicase ATP-binding" evidence="11">
    <location>
        <begin position="569"/>
        <end position="717"/>
    </location>
</feature>
<dbReference type="FunFam" id="1.10.3380.30:FF:000002">
    <property type="entry name" value="superkiller viralicidic activity 2-like 2"/>
    <property type="match status" value="1"/>
</dbReference>
<keyword evidence="8" id="KW-0539">Nucleus</keyword>
<dbReference type="SMART" id="SM01142">
    <property type="entry name" value="DSHCT"/>
    <property type="match status" value="1"/>
</dbReference>
<dbReference type="InterPro" id="IPR001810">
    <property type="entry name" value="F-box_dom"/>
</dbReference>
<evidence type="ECO:0000313" key="14">
    <source>
        <dbReference type="Proteomes" id="UP000383932"/>
    </source>
</evidence>
<dbReference type="InterPro" id="IPR014001">
    <property type="entry name" value="Helicase_ATP-bd"/>
</dbReference>
<comment type="similarity">
    <text evidence="2">Belongs to the helicase family. SKI2 subfamily.</text>
</comment>
<dbReference type="SUPFAM" id="SSF81383">
    <property type="entry name" value="F-box domain"/>
    <property type="match status" value="1"/>
</dbReference>
<keyword evidence="7" id="KW-0067">ATP-binding</keyword>